<dbReference type="RefSeq" id="WP_185766785.1">
    <property type="nucleotide sequence ID" value="NZ_RIBP01000004.1"/>
</dbReference>
<dbReference type="EMBL" id="RIBP01000004">
    <property type="protein sequence ID" value="TRZ38532.1"/>
    <property type="molecule type" value="Genomic_DNA"/>
</dbReference>
<evidence type="ECO:0000313" key="1">
    <source>
        <dbReference type="EMBL" id="TRZ38532.1"/>
    </source>
</evidence>
<name>A0A553SNH6_NIACI</name>
<proteinExistence type="predicted"/>
<dbReference type="AlphaFoldDB" id="A0A553SNH6"/>
<gene>
    <name evidence="1" type="ORF">CEQ21_24420</name>
</gene>
<sequence length="136" mass="15043">MTTRKKAEVEEIITSGAEIEEAKQSNVVKEEVPQVKELVSTPEVANVDVHELRKAETVQTLIYVGPSIPGNTLPQYSTFTDGFPVQVKAEIEKCPFIQELIVPVSDLSQANANLGVKGTKEQVMYEKTLQFYQGGF</sequence>
<organism evidence="1 2">
    <name type="scientific">Niallia circulans</name>
    <name type="common">Bacillus circulans</name>
    <dbReference type="NCBI Taxonomy" id="1397"/>
    <lineage>
        <taxon>Bacteria</taxon>
        <taxon>Bacillati</taxon>
        <taxon>Bacillota</taxon>
        <taxon>Bacilli</taxon>
        <taxon>Bacillales</taxon>
        <taxon>Bacillaceae</taxon>
        <taxon>Niallia</taxon>
    </lineage>
</organism>
<dbReference type="Proteomes" id="UP000319837">
    <property type="component" value="Unassembled WGS sequence"/>
</dbReference>
<evidence type="ECO:0000313" key="2">
    <source>
        <dbReference type="Proteomes" id="UP000319837"/>
    </source>
</evidence>
<accession>A0A553SNH6</accession>
<protein>
    <submittedName>
        <fullName evidence="1">Uncharacterized protein</fullName>
    </submittedName>
</protein>
<comment type="caution">
    <text evidence="1">The sequence shown here is derived from an EMBL/GenBank/DDBJ whole genome shotgun (WGS) entry which is preliminary data.</text>
</comment>
<reference evidence="2" key="1">
    <citation type="submission" date="2018-10" db="EMBL/GenBank/DDBJ databases">
        <title>FDA dAtabase for Regulatory Grade micrObial Sequences (FDA-ARGOS): Supporting development and validation of Infectious Disease Dx tests.</title>
        <authorList>
            <person name="Minogue T."/>
            <person name="Wolcott M."/>
            <person name="Wasieloski L."/>
            <person name="Aguilar W."/>
            <person name="Moore D."/>
            <person name="Tallon L."/>
            <person name="Sadzewicz L."/>
            <person name="Sengamalay N."/>
            <person name="Ott S."/>
            <person name="Godinez A."/>
            <person name="Nagaraj S."/>
            <person name="Vavikolanu K."/>
            <person name="Vyas G."/>
            <person name="Nadendla S."/>
            <person name="George J."/>
            <person name="Sichtig H."/>
        </authorList>
    </citation>
    <scope>NUCLEOTIDE SEQUENCE [LARGE SCALE GENOMIC DNA]</scope>
    <source>
        <strain evidence="2">FDAARGOS_343</strain>
    </source>
</reference>